<dbReference type="Proteomes" id="UP000266089">
    <property type="component" value="Unassembled WGS sequence"/>
</dbReference>
<name>A0A399DSU0_9DEIN</name>
<evidence type="ECO:0000313" key="3">
    <source>
        <dbReference type="Proteomes" id="UP000266089"/>
    </source>
</evidence>
<reference evidence="2 3" key="1">
    <citation type="submission" date="2018-08" db="EMBL/GenBank/DDBJ databases">
        <title>Meiothermus cateniformans JCM 15151 genome sequencing project.</title>
        <authorList>
            <person name="Da Costa M.S."/>
            <person name="Albuquerque L."/>
            <person name="Raposo P."/>
            <person name="Froufe H.J.C."/>
            <person name="Barroso C.S."/>
            <person name="Egas C."/>
        </authorList>
    </citation>
    <scope>NUCLEOTIDE SEQUENCE [LARGE SCALE GENOMIC DNA]</scope>
    <source>
        <strain evidence="2 3">JCM 15151</strain>
    </source>
</reference>
<dbReference type="OrthoDB" id="232755at2"/>
<comment type="caution">
    <text evidence="2">The sequence shown here is derived from an EMBL/GenBank/DDBJ whole genome shotgun (WGS) entry which is preliminary data.</text>
</comment>
<organism evidence="2 3">
    <name type="scientific">Meiothermus taiwanensis</name>
    <dbReference type="NCBI Taxonomy" id="172827"/>
    <lineage>
        <taxon>Bacteria</taxon>
        <taxon>Thermotogati</taxon>
        <taxon>Deinococcota</taxon>
        <taxon>Deinococci</taxon>
        <taxon>Thermales</taxon>
        <taxon>Thermaceae</taxon>
        <taxon>Meiothermus</taxon>
    </lineage>
</organism>
<feature type="transmembrane region" description="Helical" evidence="1">
    <location>
        <begin position="528"/>
        <end position="548"/>
    </location>
</feature>
<feature type="transmembrane region" description="Helical" evidence="1">
    <location>
        <begin position="187"/>
        <end position="210"/>
    </location>
</feature>
<evidence type="ECO:0000313" key="2">
    <source>
        <dbReference type="EMBL" id="RIH75334.1"/>
    </source>
</evidence>
<keyword evidence="1" id="KW-0812">Transmembrane</keyword>
<dbReference type="AlphaFoldDB" id="A0A399DSU0"/>
<accession>A0A399DSU0</accession>
<feature type="transmembrane region" description="Helical" evidence="1">
    <location>
        <begin position="162"/>
        <end position="180"/>
    </location>
</feature>
<gene>
    <name evidence="2" type="ORF">Mcate_02298</name>
</gene>
<feature type="transmembrane region" description="Helical" evidence="1">
    <location>
        <begin position="64"/>
        <end position="89"/>
    </location>
</feature>
<feature type="transmembrane region" description="Helical" evidence="1">
    <location>
        <begin position="408"/>
        <end position="428"/>
    </location>
</feature>
<dbReference type="Gene3D" id="1.20.1740.10">
    <property type="entry name" value="Amino acid/polyamine transporter I"/>
    <property type="match status" value="1"/>
</dbReference>
<feature type="transmembrane region" description="Helical" evidence="1">
    <location>
        <begin position="120"/>
        <end position="142"/>
    </location>
</feature>
<protein>
    <recommendedName>
        <fullName evidence="4">Amino acid transporter</fullName>
    </recommendedName>
</protein>
<dbReference type="EMBL" id="QWKX01000071">
    <property type="protein sequence ID" value="RIH75334.1"/>
    <property type="molecule type" value="Genomic_DNA"/>
</dbReference>
<keyword evidence="1" id="KW-1133">Transmembrane helix</keyword>
<feature type="transmembrane region" description="Helical" evidence="1">
    <location>
        <begin position="282"/>
        <end position="305"/>
    </location>
</feature>
<keyword evidence="1" id="KW-0472">Membrane</keyword>
<evidence type="ECO:0000256" key="1">
    <source>
        <dbReference type="SAM" id="Phobius"/>
    </source>
</evidence>
<proteinExistence type="predicted"/>
<feature type="transmembrane region" description="Helical" evidence="1">
    <location>
        <begin position="230"/>
        <end position="261"/>
    </location>
</feature>
<dbReference type="RefSeq" id="WP_027888161.1">
    <property type="nucleotide sequence ID" value="NZ_JBHSXZ010000001.1"/>
</dbReference>
<feature type="transmembrane region" description="Helical" evidence="1">
    <location>
        <begin position="449"/>
        <end position="466"/>
    </location>
</feature>
<feature type="transmembrane region" description="Helical" evidence="1">
    <location>
        <begin position="500"/>
        <end position="522"/>
    </location>
</feature>
<evidence type="ECO:0008006" key="4">
    <source>
        <dbReference type="Google" id="ProtNLM"/>
    </source>
</evidence>
<sequence>MSVKRHPARPIFSRLQHWLLEGAPKPSEGYYEQPAAAHSSHPWWRVMCLTGVDYFSTLGYQPGIAALAAGALSPIATLVLVSLTLFGALPMYRRVAGESPHGDGSISMLERLLKGWRGKFVVLTLIGFVATGFVITITLSAADAAKHIVENPLAPDWLSNQLGLTLLLLGLLGAVFLRGFKEAIGIAVLLVVTYIGLNLVVIGQGLSLIAQNPGLLAEWTGRIALDYATPAAVVVAALVVFPKLALGLSGFETGVVVMPLVRGRPDDSPQYPVGRIANSRKLLTTAALIMSVLLLSSSLVTTLLIPPSEFWPETTAQRELRGQARTIDVPLGNGDLYTYHVPERTGRFTEQIQLEGNQGTIHLVVTVTPTPGGRLVQVTKEGGAANGRALAFLAHQNLGEWFGSFYDLSTILILWFAGASAMAGLLNITPRYLPRYGMAPDWARAVRPLVLIFTGVCVLVTLIFRADVNAQAGAYATGVLALMTSAAFAVMLSAFAKRQLWAALGFGLVTAVFIYTATVTVLSDLDGLVIAAFFVAAIVVVSLISRVFRSTELRVERVQADLEAQAIIRQLALGEIRLVANHRDSGSPFEYTQKRERMHRRTHLPTRDPVAFLEVSVPDASDFSDTLYVHGVEVGEHRVLRVQGTSIPNAIAALLLYIRDTTGKLPHVYFEWSERPLLPSALDFILYGEGDVPSLTHEVLRKAEPDPQRRPVVHVGG</sequence>
<feature type="transmembrane region" description="Helical" evidence="1">
    <location>
        <begin position="472"/>
        <end position="493"/>
    </location>
</feature>